<proteinExistence type="predicted"/>
<dbReference type="InterPro" id="IPR011006">
    <property type="entry name" value="CheY-like_superfamily"/>
</dbReference>
<sequence>MVIEDDAEILYIVYVLLTEEGHKVIHSSDLEIIKEVNTIQPDVILMDELLGNEKGSEACKALKADTATSHIPVVMMSALLGIEKMAAEAGADGFLRKPFHREELSATVRHWQNKS</sequence>
<feature type="domain" description="Response regulatory" evidence="3">
    <location>
        <begin position="1"/>
        <end position="112"/>
    </location>
</feature>
<dbReference type="PROSITE" id="PS50110">
    <property type="entry name" value="RESPONSE_REGULATORY"/>
    <property type="match status" value="1"/>
</dbReference>
<organism evidence="4 5">
    <name type="scientific">Pedobacter westerhofensis</name>
    <dbReference type="NCBI Taxonomy" id="425512"/>
    <lineage>
        <taxon>Bacteria</taxon>
        <taxon>Pseudomonadati</taxon>
        <taxon>Bacteroidota</taxon>
        <taxon>Sphingobacteriia</taxon>
        <taxon>Sphingobacteriales</taxon>
        <taxon>Sphingobacteriaceae</taxon>
        <taxon>Pedobacter</taxon>
    </lineage>
</organism>
<dbReference type="PANTHER" id="PTHR44591:SF3">
    <property type="entry name" value="RESPONSE REGULATORY DOMAIN-CONTAINING PROTEIN"/>
    <property type="match status" value="1"/>
</dbReference>
<dbReference type="SUPFAM" id="SSF52172">
    <property type="entry name" value="CheY-like"/>
    <property type="match status" value="1"/>
</dbReference>
<evidence type="ECO:0000313" key="5">
    <source>
        <dbReference type="Proteomes" id="UP000320300"/>
    </source>
</evidence>
<reference evidence="4 5" key="1">
    <citation type="submission" date="2017-05" db="EMBL/GenBank/DDBJ databases">
        <authorList>
            <person name="Varghese N."/>
            <person name="Submissions S."/>
        </authorList>
    </citation>
    <scope>NUCLEOTIDE SEQUENCE [LARGE SCALE GENOMIC DNA]</scope>
    <source>
        <strain evidence="4 5">DSM 19036</strain>
    </source>
</reference>
<dbReference type="InterPro" id="IPR001789">
    <property type="entry name" value="Sig_transdc_resp-reg_receiver"/>
</dbReference>
<dbReference type="EMBL" id="FXTN01000004">
    <property type="protein sequence ID" value="SMO63172.1"/>
    <property type="molecule type" value="Genomic_DNA"/>
</dbReference>
<dbReference type="PANTHER" id="PTHR44591">
    <property type="entry name" value="STRESS RESPONSE REGULATOR PROTEIN 1"/>
    <property type="match status" value="1"/>
</dbReference>
<dbReference type="AlphaFoldDB" id="A0A521CUR8"/>
<dbReference type="Pfam" id="PF00072">
    <property type="entry name" value="Response_reg"/>
    <property type="match status" value="1"/>
</dbReference>
<evidence type="ECO:0000256" key="1">
    <source>
        <dbReference type="ARBA" id="ARBA00022553"/>
    </source>
</evidence>
<dbReference type="SMART" id="SM00448">
    <property type="entry name" value="REC"/>
    <property type="match status" value="1"/>
</dbReference>
<dbReference type="GO" id="GO:0000160">
    <property type="term" value="P:phosphorelay signal transduction system"/>
    <property type="evidence" value="ECO:0007669"/>
    <property type="project" value="InterPro"/>
</dbReference>
<protein>
    <submittedName>
        <fullName evidence="4">Response regulator receiver domain-containing protein</fullName>
    </submittedName>
</protein>
<evidence type="ECO:0000256" key="2">
    <source>
        <dbReference type="PROSITE-ProRule" id="PRU00169"/>
    </source>
</evidence>
<keyword evidence="5" id="KW-1185">Reference proteome</keyword>
<name>A0A521CUR8_9SPHI</name>
<evidence type="ECO:0000259" key="3">
    <source>
        <dbReference type="PROSITE" id="PS50110"/>
    </source>
</evidence>
<dbReference type="Gene3D" id="3.40.50.2300">
    <property type="match status" value="1"/>
</dbReference>
<dbReference type="Proteomes" id="UP000320300">
    <property type="component" value="Unassembled WGS sequence"/>
</dbReference>
<feature type="modified residue" description="4-aspartylphosphate" evidence="2">
    <location>
        <position position="47"/>
    </location>
</feature>
<keyword evidence="1 2" id="KW-0597">Phosphoprotein</keyword>
<gene>
    <name evidence="4" type="ORF">SAMN06265348_104225</name>
</gene>
<dbReference type="InterPro" id="IPR050595">
    <property type="entry name" value="Bact_response_regulator"/>
</dbReference>
<evidence type="ECO:0000313" key="4">
    <source>
        <dbReference type="EMBL" id="SMO63172.1"/>
    </source>
</evidence>
<accession>A0A521CUR8</accession>